<feature type="transmembrane region" description="Helical" evidence="5">
    <location>
        <begin position="164"/>
        <end position="183"/>
    </location>
</feature>
<sequence>MNKSILAYLKIEIKLFFREPLQIVFSFFFPAVMFAIFASVFSGNLSNSKDYFAVYIPGYFTTVIYIVATFMIGYRMVEDKASGIYKRLKVTPFSMKDIYKSMIIKSFILCTIGVIEILILSKYLYKVSLTSYWIQFIISFIIANIFAVAAGFVIFSLCSNGKQAMSLIIITFYPLMMLGDNAFPLKMMPIFLQKIAPIINPLYHLNQIMRASWKGNLFETKTSLIYITITILLFCYISYKYDRNIDNF</sequence>
<dbReference type="InterPro" id="IPR013525">
    <property type="entry name" value="ABC2_TM"/>
</dbReference>
<feature type="transmembrane region" description="Helical" evidence="5">
    <location>
        <begin position="54"/>
        <end position="77"/>
    </location>
</feature>
<keyword evidence="2 5" id="KW-0812">Transmembrane</keyword>
<evidence type="ECO:0000256" key="4">
    <source>
        <dbReference type="ARBA" id="ARBA00023136"/>
    </source>
</evidence>
<comment type="similarity">
    <text evidence="5">Belongs to the ABC-2 integral membrane protein family.</text>
</comment>
<accession>A0A6I8M6A5</accession>
<name>A0A6I8M6A5_9FUSO</name>
<feature type="transmembrane region" description="Helical" evidence="5">
    <location>
        <begin position="223"/>
        <end position="239"/>
    </location>
</feature>
<dbReference type="PANTHER" id="PTHR43027:SF1">
    <property type="entry name" value="DOXORUBICIN RESISTANCE ABC TRANSPORTER PERMEASE PROTEIN DRRC-RELATED"/>
    <property type="match status" value="1"/>
</dbReference>
<dbReference type="AlphaFoldDB" id="A0A6I8M6A5"/>
<evidence type="ECO:0000313" key="7">
    <source>
        <dbReference type="EMBL" id="VWL84964.1"/>
    </source>
</evidence>
<dbReference type="InterPro" id="IPR047817">
    <property type="entry name" value="ABC2_TM_bact-type"/>
</dbReference>
<dbReference type="Proteomes" id="UP000419017">
    <property type="component" value="Unassembled WGS sequence"/>
</dbReference>
<keyword evidence="5" id="KW-0813">Transport</keyword>
<gene>
    <name evidence="7" type="ORF">OMES3154_00236</name>
</gene>
<reference evidence="7 8" key="1">
    <citation type="submission" date="2019-10" db="EMBL/GenBank/DDBJ databases">
        <authorList>
            <person name="Blom J."/>
        </authorList>
    </citation>
    <scope>NUCLEOTIDE SEQUENCE [LARGE SCALE GENOMIC DNA]</scope>
    <source>
        <strain evidence="7 8">ES3154-GLU</strain>
    </source>
</reference>
<dbReference type="GO" id="GO:0140359">
    <property type="term" value="F:ABC-type transporter activity"/>
    <property type="evidence" value="ECO:0007669"/>
    <property type="project" value="InterPro"/>
</dbReference>
<feature type="transmembrane region" description="Helical" evidence="5">
    <location>
        <begin position="21"/>
        <end position="42"/>
    </location>
</feature>
<evidence type="ECO:0000256" key="2">
    <source>
        <dbReference type="ARBA" id="ARBA00022692"/>
    </source>
</evidence>
<keyword evidence="5" id="KW-1003">Cell membrane</keyword>
<dbReference type="Pfam" id="PF01061">
    <property type="entry name" value="ABC2_membrane"/>
    <property type="match status" value="1"/>
</dbReference>
<dbReference type="PANTHER" id="PTHR43027">
    <property type="entry name" value="DOXORUBICIN RESISTANCE ABC TRANSPORTER PERMEASE PROTEIN DRRC-RELATED"/>
    <property type="match status" value="1"/>
</dbReference>
<protein>
    <recommendedName>
        <fullName evidence="5">Transport permease protein</fullName>
    </recommendedName>
</protein>
<dbReference type="InterPro" id="IPR052902">
    <property type="entry name" value="ABC-2_transporter"/>
</dbReference>
<evidence type="ECO:0000256" key="3">
    <source>
        <dbReference type="ARBA" id="ARBA00022989"/>
    </source>
</evidence>
<dbReference type="EMBL" id="CABWIB010000001">
    <property type="protein sequence ID" value="VWL84964.1"/>
    <property type="molecule type" value="Genomic_DNA"/>
</dbReference>
<keyword evidence="8" id="KW-1185">Reference proteome</keyword>
<organism evidence="7 8">
    <name type="scientific">Oceanivirga miroungae</name>
    <dbReference type="NCBI Taxonomy" id="1130046"/>
    <lineage>
        <taxon>Bacteria</taxon>
        <taxon>Fusobacteriati</taxon>
        <taxon>Fusobacteriota</taxon>
        <taxon>Fusobacteriia</taxon>
        <taxon>Fusobacteriales</taxon>
        <taxon>Leptotrichiaceae</taxon>
        <taxon>Oceanivirga</taxon>
    </lineage>
</organism>
<evidence type="ECO:0000259" key="6">
    <source>
        <dbReference type="PROSITE" id="PS51012"/>
    </source>
</evidence>
<dbReference type="PIRSF" id="PIRSF006648">
    <property type="entry name" value="DrrB"/>
    <property type="match status" value="1"/>
</dbReference>
<evidence type="ECO:0000256" key="5">
    <source>
        <dbReference type="RuleBase" id="RU361157"/>
    </source>
</evidence>
<dbReference type="RefSeq" id="WP_156683008.1">
    <property type="nucleotide sequence ID" value="NZ_CABWIB010000001.1"/>
</dbReference>
<evidence type="ECO:0000313" key="8">
    <source>
        <dbReference type="Proteomes" id="UP000419017"/>
    </source>
</evidence>
<feature type="transmembrane region" description="Helical" evidence="5">
    <location>
        <begin position="98"/>
        <end position="120"/>
    </location>
</feature>
<feature type="domain" description="ABC transmembrane type-2" evidence="6">
    <location>
        <begin position="21"/>
        <end position="244"/>
    </location>
</feature>
<feature type="transmembrane region" description="Helical" evidence="5">
    <location>
        <begin position="132"/>
        <end position="157"/>
    </location>
</feature>
<evidence type="ECO:0000256" key="1">
    <source>
        <dbReference type="ARBA" id="ARBA00004141"/>
    </source>
</evidence>
<comment type="subcellular location">
    <subcellularLocation>
        <location evidence="5">Cell membrane</location>
        <topology evidence="5">Multi-pass membrane protein</topology>
    </subcellularLocation>
    <subcellularLocation>
        <location evidence="1">Membrane</location>
        <topology evidence="1">Multi-pass membrane protein</topology>
    </subcellularLocation>
</comment>
<proteinExistence type="inferred from homology"/>
<keyword evidence="4 5" id="KW-0472">Membrane</keyword>
<dbReference type="PROSITE" id="PS51012">
    <property type="entry name" value="ABC_TM2"/>
    <property type="match status" value="1"/>
</dbReference>
<dbReference type="InterPro" id="IPR000412">
    <property type="entry name" value="ABC_2_transport"/>
</dbReference>
<keyword evidence="3 5" id="KW-1133">Transmembrane helix</keyword>
<dbReference type="GO" id="GO:0043190">
    <property type="term" value="C:ATP-binding cassette (ABC) transporter complex"/>
    <property type="evidence" value="ECO:0007669"/>
    <property type="project" value="InterPro"/>
</dbReference>